<feature type="binding site" evidence="11">
    <location>
        <position position="117"/>
    </location>
    <ligand>
        <name>ATP</name>
        <dbReference type="ChEBI" id="CHEBI:30616"/>
    </ligand>
</feature>
<proteinExistence type="inferred from homology"/>
<comment type="pathway">
    <text evidence="3 11">Cofactor biosynthesis; thiamine diphosphate biosynthesis; 4-methyl-5-(2-phosphoethyl)-thiazole from 5-(2-hydroxyethyl)-4-methylthiazole: step 1/1.</text>
</comment>
<dbReference type="EC" id="2.7.1.50" evidence="11"/>
<evidence type="ECO:0000256" key="2">
    <source>
        <dbReference type="ARBA" id="ARBA00001946"/>
    </source>
</evidence>
<evidence type="ECO:0000313" key="13">
    <source>
        <dbReference type="Proteomes" id="UP000198661"/>
    </source>
</evidence>
<organism evidence="12 13">
    <name type="scientific">Planifilum fulgidum</name>
    <dbReference type="NCBI Taxonomy" id="201973"/>
    <lineage>
        <taxon>Bacteria</taxon>
        <taxon>Bacillati</taxon>
        <taxon>Bacillota</taxon>
        <taxon>Bacilli</taxon>
        <taxon>Bacillales</taxon>
        <taxon>Thermoactinomycetaceae</taxon>
        <taxon>Planifilum</taxon>
    </lineage>
</organism>
<dbReference type="InterPro" id="IPR000417">
    <property type="entry name" value="Hyethyz_kinase"/>
</dbReference>
<dbReference type="GO" id="GO:0009228">
    <property type="term" value="P:thiamine biosynthetic process"/>
    <property type="evidence" value="ECO:0007669"/>
    <property type="project" value="UniProtKB-KW"/>
</dbReference>
<evidence type="ECO:0000256" key="7">
    <source>
        <dbReference type="ARBA" id="ARBA00022777"/>
    </source>
</evidence>
<dbReference type="GO" id="GO:0000287">
    <property type="term" value="F:magnesium ion binding"/>
    <property type="evidence" value="ECO:0007669"/>
    <property type="project" value="UniProtKB-UniRule"/>
</dbReference>
<evidence type="ECO:0000313" key="12">
    <source>
        <dbReference type="EMBL" id="SFF66591.1"/>
    </source>
</evidence>
<keyword evidence="4 11" id="KW-0808">Transferase</keyword>
<keyword evidence="13" id="KW-1185">Reference proteome</keyword>
<feature type="binding site" evidence="11">
    <location>
        <position position="163"/>
    </location>
    <ligand>
        <name>ATP</name>
        <dbReference type="ChEBI" id="CHEBI:30616"/>
    </ligand>
</feature>
<evidence type="ECO:0000256" key="4">
    <source>
        <dbReference type="ARBA" id="ARBA00022679"/>
    </source>
</evidence>
<comment type="cofactor">
    <cofactor evidence="2 11">
        <name>Mg(2+)</name>
        <dbReference type="ChEBI" id="CHEBI:18420"/>
    </cofactor>
</comment>
<dbReference type="RefSeq" id="WP_245751958.1">
    <property type="nucleotide sequence ID" value="NZ_FOOK01000002.1"/>
</dbReference>
<evidence type="ECO:0000256" key="6">
    <source>
        <dbReference type="ARBA" id="ARBA00022741"/>
    </source>
</evidence>
<reference evidence="12 13" key="1">
    <citation type="submission" date="2016-10" db="EMBL/GenBank/DDBJ databases">
        <authorList>
            <person name="de Groot N.N."/>
        </authorList>
    </citation>
    <scope>NUCLEOTIDE SEQUENCE [LARGE SCALE GENOMIC DNA]</scope>
    <source>
        <strain evidence="12 13">DSM 44945</strain>
    </source>
</reference>
<dbReference type="Proteomes" id="UP000198661">
    <property type="component" value="Unassembled WGS sequence"/>
</dbReference>
<keyword evidence="9 11" id="KW-0460">Magnesium</keyword>
<evidence type="ECO:0000256" key="3">
    <source>
        <dbReference type="ARBA" id="ARBA00004868"/>
    </source>
</evidence>
<dbReference type="GO" id="GO:0005524">
    <property type="term" value="F:ATP binding"/>
    <property type="evidence" value="ECO:0007669"/>
    <property type="project" value="UniProtKB-UniRule"/>
</dbReference>
<feature type="binding site" evidence="11">
    <location>
        <position position="41"/>
    </location>
    <ligand>
        <name>substrate</name>
    </ligand>
</feature>
<keyword evidence="10 11" id="KW-0784">Thiamine biosynthesis</keyword>
<dbReference type="SUPFAM" id="SSF53613">
    <property type="entry name" value="Ribokinase-like"/>
    <property type="match status" value="1"/>
</dbReference>
<keyword evidence="5 11" id="KW-0479">Metal-binding</keyword>
<dbReference type="Gene3D" id="3.40.1190.20">
    <property type="match status" value="1"/>
</dbReference>
<protein>
    <recommendedName>
        <fullName evidence="11">Hydroxyethylthiazole kinase</fullName>
        <ecNumber evidence="11">2.7.1.50</ecNumber>
    </recommendedName>
    <alternativeName>
        <fullName evidence="11">4-methyl-5-beta-hydroxyethylthiazole kinase</fullName>
        <shortName evidence="11">TH kinase</shortName>
        <shortName evidence="11">Thz kinase</shortName>
    </alternativeName>
</protein>
<evidence type="ECO:0000256" key="10">
    <source>
        <dbReference type="ARBA" id="ARBA00022977"/>
    </source>
</evidence>
<evidence type="ECO:0000256" key="9">
    <source>
        <dbReference type="ARBA" id="ARBA00022842"/>
    </source>
</evidence>
<dbReference type="PIRSF" id="PIRSF000513">
    <property type="entry name" value="Thz_kinase"/>
    <property type="match status" value="1"/>
</dbReference>
<gene>
    <name evidence="11" type="primary">thiM</name>
    <name evidence="12" type="ORF">SAMN04488025_10256</name>
</gene>
<accession>A0A1I2KNA0</accession>
<dbReference type="AlphaFoldDB" id="A0A1I2KNA0"/>
<sequence>MDWKLWDRIAETHPLIHQLTNVVTVNDCANITLACGASPVMADAPEEAAEMAAASDAVVINIGTLRQDQLDAMARAGESANKHGVPVVLDPVGAGATRLRLEAVDRLLKRVKFSVIRGNSSEIGTLCGRRSGRGVDANLDDLDSLLPSIRNLAKELQTVIAVSGPVDYVTDGKQEAYVENGTPLLTRVTGTGCMLTAVVGCCLGAGIDPFRSAILSLAAVGIAGEKAKASLSEGEGIGTFRIRFFDEMSRMNGETLEQAGKVKLLEKSV</sequence>
<dbReference type="PRINTS" id="PR01099">
    <property type="entry name" value="HYETHTZKNASE"/>
</dbReference>
<dbReference type="STRING" id="201973.SAMN04488025_10256"/>
<name>A0A1I2KNA0_9BACL</name>
<comment type="catalytic activity">
    <reaction evidence="1 11">
        <text>5-(2-hydroxyethyl)-4-methylthiazole + ATP = 4-methyl-5-(2-phosphooxyethyl)-thiazole + ADP + H(+)</text>
        <dbReference type="Rhea" id="RHEA:24212"/>
        <dbReference type="ChEBI" id="CHEBI:15378"/>
        <dbReference type="ChEBI" id="CHEBI:17957"/>
        <dbReference type="ChEBI" id="CHEBI:30616"/>
        <dbReference type="ChEBI" id="CHEBI:58296"/>
        <dbReference type="ChEBI" id="CHEBI:456216"/>
        <dbReference type="EC" id="2.7.1.50"/>
    </reaction>
</comment>
<dbReference type="HAMAP" id="MF_00228">
    <property type="entry name" value="Thz_kinase"/>
    <property type="match status" value="1"/>
</dbReference>
<evidence type="ECO:0000256" key="8">
    <source>
        <dbReference type="ARBA" id="ARBA00022840"/>
    </source>
</evidence>
<comment type="function">
    <text evidence="11">Catalyzes the phosphorylation of the hydroxyl group of 4-methyl-5-beta-hydroxyethylthiazole (THZ).</text>
</comment>
<comment type="similarity">
    <text evidence="11">Belongs to the Thz kinase family.</text>
</comment>
<keyword evidence="8 11" id="KW-0067">ATP-binding</keyword>
<evidence type="ECO:0000256" key="11">
    <source>
        <dbReference type="HAMAP-Rule" id="MF_00228"/>
    </source>
</evidence>
<feature type="binding site" evidence="11">
    <location>
        <position position="190"/>
    </location>
    <ligand>
        <name>substrate</name>
    </ligand>
</feature>
<dbReference type="UniPathway" id="UPA00060">
    <property type="reaction ID" value="UER00139"/>
</dbReference>
<dbReference type="Pfam" id="PF02110">
    <property type="entry name" value="HK"/>
    <property type="match status" value="1"/>
</dbReference>
<keyword evidence="6 11" id="KW-0547">Nucleotide-binding</keyword>
<dbReference type="InterPro" id="IPR029056">
    <property type="entry name" value="Ribokinase-like"/>
</dbReference>
<dbReference type="EMBL" id="FOOK01000002">
    <property type="protein sequence ID" value="SFF66591.1"/>
    <property type="molecule type" value="Genomic_DNA"/>
</dbReference>
<evidence type="ECO:0000256" key="5">
    <source>
        <dbReference type="ARBA" id="ARBA00022723"/>
    </source>
</evidence>
<evidence type="ECO:0000256" key="1">
    <source>
        <dbReference type="ARBA" id="ARBA00001771"/>
    </source>
</evidence>
<keyword evidence="7 11" id="KW-0418">Kinase</keyword>
<dbReference type="GO" id="GO:0009229">
    <property type="term" value="P:thiamine diphosphate biosynthetic process"/>
    <property type="evidence" value="ECO:0007669"/>
    <property type="project" value="UniProtKB-UniRule"/>
</dbReference>
<dbReference type="GO" id="GO:0004417">
    <property type="term" value="F:hydroxyethylthiazole kinase activity"/>
    <property type="evidence" value="ECO:0007669"/>
    <property type="project" value="UniProtKB-UniRule"/>
</dbReference>
<dbReference type="NCBIfam" id="TIGR00694">
    <property type="entry name" value="thiM"/>
    <property type="match status" value="1"/>
</dbReference>
<dbReference type="NCBIfam" id="NF006830">
    <property type="entry name" value="PRK09355.1"/>
    <property type="match status" value="1"/>
</dbReference>
<dbReference type="CDD" id="cd01170">
    <property type="entry name" value="THZ_kinase"/>
    <property type="match status" value="1"/>
</dbReference>